<gene>
    <name evidence="2" type="ORF">ANCDUO_02815</name>
</gene>
<sequence>MMGMDCSEIEQMMKSKRKQKAAADRQAAELEKTVQASNSASDSVDVEGEENNSSIPSESVANGSEDNKA</sequence>
<feature type="compositionally biased region" description="Polar residues" evidence="1">
    <location>
        <begin position="51"/>
        <end position="69"/>
    </location>
</feature>
<protein>
    <submittedName>
        <fullName evidence="2">Uncharacterized protein</fullName>
    </submittedName>
</protein>
<reference evidence="2 3" key="1">
    <citation type="submission" date="2013-12" db="EMBL/GenBank/DDBJ databases">
        <title>Draft genome of the parsitic nematode Ancylostoma duodenale.</title>
        <authorList>
            <person name="Mitreva M."/>
        </authorList>
    </citation>
    <scope>NUCLEOTIDE SEQUENCE [LARGE SCALE GENOMIC DNA]</scope>
    <source>
        <strain evidence="2 3">Zhejiang</strain>
    </source>
</reference>
<dbReference type="Proteomes" id="UP000054047">
    <property type="component" value="Unassembled WGS sequence"/>
</dbReference>
<evidence type="ECO:0000256" key="1">
    <source>
        <dbReference type="SAM" id="MobiDB-lite"/>
    </source>
</evidence>
<feature type="compositionally biased region" description="Basic and acidic residues" evidence="1">
    <location>
        <begin position="21"/>
        <end position="32"/>
    </location>
</feature>
<evidence type="ECO:0000313" key="2">
    <source>
        <dbReference type="EMBL" id="KIH66860.1"/>
    </source>
</evidence>
<evidence type="ECO:0000313" key="3">
    <source>
        <dbReference type="Proteomes" id="UP000054047"/>
    </source>
</evidence>
<organism evidence="2 3">
    <name type="scientific">Ancylostoma duodenale</name>
    <dbReference type="NCBI Taxonomy" id="51022"/>
    <lineage>
        <taxon>Eukaryota</taxon>
        <taxon>Metazoa</taxon>
        <taxon>Ecdysozoa</taxon>
        <taxon>Nematoda</taxon>
        <taxon>Chromadorea</taxon>
        <taxon>Rhabditida</taxon>
        <taxon>Rhabditina</taxon>
        <taxon>Rhabditomorpha</taxon>
        <taxon>Strongyloidea</taxon>
        <taxon>Ancylostomatidae</taxon>
        <taxon>Ancylostomatinae</taxon>
        <taxon>Ancylostoma</taxon>
    </lineage>
</organism>
<dbReference type="EMBL" id="KN726934">
    <property type="protein sequence ID" value="KIH66860.1"/>
    <property type="molecule type" value="Genomic_DNA"/>
</dbReference>
<accession>A0A0C2GZG7</accession>
<feature type="region of interest" description="Disordered" evidence="1">
    <location>
        <begin position="1"/>
        <end position="69"/>
    </location>
</feature>
<keyword evidence="3" id="KW-1185">Reference proteome</keyword>
<dbReference type="AlphaFoldDB" id="A0A0C2GZG7"/>
<proteinExistence type="predicted"/>
<name>A0A0C2GZG7_9BILA</name>